<dbReference type="Proteomes" id="UP001254770">
    <property type="component" value="Unassembled WGS sequence"/>
</dbReference>
<protein>
    <submittedName>
        <fullName evidence="6">LysR family transcriptional regulator</fullName>
    </submittedName>
</protein>
<dbReference type="GO" id="GO:0003700">
    <property type="term" value="F:DNA-binding transcription factor activity"/>
    <property type="evidence" value="ECO:0007669"/>
    <property type="project" value="InterPro"/>
</dbReference>
<evidence type="ECO:0000256" key="2">
    <source>
        <dbReference type="ARBA" id="ARBA00023015"/>
    </source>
</evidence>
<dbReference type="EMBL" id="JARPXL010000008">
    <property type="protein sequence ID" value="MDT2544626.1"/>
    <property type="molecule type" value="Genomic_DNA"/>
</dbReference>
<gene>
    <name evidence="6" type="ORF">P7D69_09790</name>
</gene>
<dbReference type="PANTHER" id="PTHR30419">
    <property type="entry name" value="HTH-TYPE TRANSCRIPTIONAL REGULATOR YBHD"/>
    <property type="match status" value="1"/>
</dbReference>
<feature type="domain" description="HTH lysR-type" evidence="5">
    <location>
        <begin position="1"/>
        <end position="58"/>
    </location>
</feature>
<dbReference type="InterPro" id="IPR036388">
    <property type="entry name" value="WH-like_DNA-bd_sf"/>
</dbReference>
<dbReference type="InterPro" id="IPR005119">
    <property type="entry name" value="LysR_subst-bd"/>
</dbReference>
<evidence type="ECO:0000256" key="3">
    <source>
        <dbReference type="ARBA" id="ARBA00023125"/>
    </source>
</evidence>
<dbReference type="PANTHER" id="PTHR30419:SF28">
    <property type="entry name" value="HTH-TYPE TRANSCRIPTIONAL REGULATOR BSDA"/>
    <property type="match status" value="1"/>
</dbReference>
<comment type="similarity">
    <text evidence="1">Belongs to the LysR transcriptional regulatory family.</text>
</comment>
<dbReference type="InterPro" id="IPR050950">
    <property type="entry name" value="HTH-type_LysR_regulators"/>
</dbReference>
<dbReference type="PRINTS" id="PR00039">
    <property type="entry name" value="HTHLYSR"/>
</dbReference>
<dbReference type="SUPFAM" id="SSF46785">
    <property type="entry name" value="Winged helix' DNA-binding domain"/>
    <property type="match status" value="1"/>
</dbReference>
<dbReference type="RefSeq" id="WP_010744046.1">
    <property type="nucleotide sequence ID" value="NZ_CP081847.1"/>
</dbReference>
<sequence length="290" mass="33234">MNINYLKDFVILAKHNNYLEAAEELFIAQSTLSKHIQLLEKELDVKLFIRTTRNVQLSPYGKEYLPYAEELVRYYEESLTDLNQFKDKLLQTITIGTIPIMAPYGITQAIMNFRKMYPQTNVHVIEADSQKLLNFLEIGECDIAFIREEPKVNEKLAKIHFSNDHLVAVLPQAHRLAKSERITLSELADESFLFLNQGTVMYDLSVNACRNAGFEPSIAYTGKRAENILDLVKEGMGISLLMEKPITYLNSKGVTMVPIYPEIKTDINVYHSKTKELTPITKAFIEFICN</sequence>
<keyword evidence="2" id="KW-0805">Transcription regulation</keyword>
<dbReference type="Pfam" id="PF03466">
    <property type="entry name" value="LysR_substrate"/>
    <property type="match status" value="1"/>
</dbReference>
<dbReference type="InterPro" id="IPR036390">
    <property type="entry name" value="WH_DNA-bd_sf"/>
</dbReference>
<proteinExistence type="inferred from homology"/>
<dbReference type="PROSITE" id="PS50931">
    <property type="entry name" value="HTH_LYSR"/>
    <property type="match status" value="1"/>
</dbReference>
<dbReference type="GO" id="GO:0003677">
    <property type="term" value="F:DNA binding"/>
    <property type="evidence" value="ECO:0007669"/>
    <property type="project" value="UniProtKB-KW"/>
</dbReference>
<name>A0AAW8T844_9ENTE</name>
<evidence type="ECO:0000313" key="7">
    <source>
        <dbReference type="Proteomes" id="UP001254770"/>
    </source>
</evidence>
<dbReference type="FunFam" id="1.10.10.10:FF:000001">
    <property type="entry name" value="LysR family transcriptional regulator"/>
    <property type="match status" value="1"/>
</dbReference>
<dbReference type="CDD" id="cd05466">
    <property type="entry name" value="PBP2_LTTR_substrate"/>
    <property type="match status" value="1"/>
</dbReference>
<dbReference type="Gene3D" id="3.40.190.290">
    <property type="match status" value="1"/>
</dbReference>
<dbReference type="SUPFAM" id="SSF53850">
    <property type="entry name" value="Periplasmic binding protein-like II"/>
    <property type="match status" value="1"/>
</dbReference>
<dbReference type="Gene3D" id="1.10.10.10">
    <property type="entry name" value="Winged helix-like DNA-binding domain superfamily/Winged helix DNA-binding domain"/>
    <property type="match status" value="1"/>
</dbReference>
<dbReference type="AlphaFoldDB" id="A0AAW8T844"/>
<dbReference type="Pfam" id="PF00126">
    <property type="entry name" value="HTH_1"/>
    <property type="match status" value="1"/>
</dbReference>
<evidence type="ECO:0000256" key="4">
    <source>
        <dbReference type="ARBA" id="ARBA00023163"/>
    </source>
</evidence>
<keyword evidence="4" id="KW-0804">Transcription</keyword>
<keyword evidence="3" id="KW-0238">DNA-binding</keyword>
<dbReference type="GO" id="GO:0005829">
    <property type="term" value="C:cytosol"/>
    <property type="evidence" value="ECO:0007669"/>
    <property type="project" value="TreeGrafter"/>
</dbReference>
<organism evidence="6 7">
    <name type="scientific">Enterococcus raffinosus</name>
    <dbReference type="NCBI Taxonomy" id="71452"/>
    <lineage>
        <taxon>Bacteria</taxon>
        <taxon>Bacillati</taxon>
        <taxon>Bacillota</taxon>
        <taxon>Bacilli</taxon>
        <taxon>Lactobacillales</taxon>
        <taxon>Enterococcaceae</taxon>
        <taxon>Enterococcus</taxon>
    </lineage>
</organism>
<accession>A0AAW8T844</accession>
<evidence type="ECO:0000256" key="1">
    <source>
        <dbReference type="ARBA" id="ARBA00009437"/>
    </source>
</evidence>
<evidence type="ECO:0000313" key="6">
    <source>
        <dbReference type="EMBL" id="MDT2544626.1"/>
    </source>
</evidence>
<evidence type="ECO:0000259" key="5">
    <source>
        <dbReference type="PROSITE" id="PS50931"/>
    </source>
</evidence>
<comment type="caution">
    <text evidence="6">The sequence shown here is derived from an EMBL/GenBank/DDBJ whole genome shotgun (WGS) entry which is preliminary data.</text>
</comment>
<dbReference type="InterPro" id="IPR000847">
    <property type="entry name" value="LysR_HTH_N"/>
</dbReference>
<reference evidence="6" key="1">
    <citation type="submission" date="2023-03" db="EMBL/GenBank/DDBJ databases">
        <authorList>
            <person name="Shen W."/>
            <person name="Cai J."/>
        </authorList>
    </citation>
    <scope>NUCLEOTIDE SEQUENCE</scope>
    <source>
        <strain evidence="6">Y15</strain>
    </source>
</reference>